<proteinExistence type="predicted"/>
<sequence>MASPATRNWTRNRADDCHLEDDIRITTGPGRYVSEAPNAYCNAAFAPEPTIRQQKWGASQVNSYIKTDVESDLFNMNRTTSKAACGQYDPNDNRMNAAGKKNIKEASFPQTDSRLNDPPCTLRGTGWNRWQWLCQNPQENVMMPFDWYIPGRLLHKDAHRPCIPTPMSPHPVLPAPTHLTHTAIDVPGAYGATITNASSLGVGEVPARVLPDGSFRSASQIGYAVTDNKASMLLDTRDVAWPEAPSISGVPFPVPTGPPSVAWQRNDYTRGVYNTNTTATSDKMGAVLPGPTLKTSN</sequence>
<accession>A0A6C0DRV2</accession>
<name>A0A6C0DRV2_9ZZZZ</name>
<organism evidence="1">
    <name type="scientific">viral metagenome</name>
    <dbReference type="NCBI Taxonomy" id="1070528"/>
    <lineage>
        <taxon>unclassified sequences</taxon>
        <taxon>metagenomes</taxon>
        <taxon>organismal metagenomes</taxon>
    </lineage>
</organism>
<evidence type="ECO:0000313" key="1">
    <source>
        <dbReference type="EMBL" id="QHT19182.1"/>
    </source>
</evidence>
<dbReference type="AlphaFoldDB" id="A0A6C0DRV2"/>
<dbReference type="EMBL" id="MN739664">
    <property type="protein sequence ID" value="QHT19182.1"/>
    <property type="molecule type" value="Genomic_DNA"/>
</dbReference>
<protein>
    <submittedName>
        <fullName evidence="1">Uncharacterized protein</fullName>
    </submittedName>
</protein>
<reference evidence="1" key="1">
    <citation type="journal article" date="2020" name="Nature">
        <title>Giant virus diversity and host interactions through global metagenomics.</title>
        <authorList>
            <person name="Schulz F."/>
            <person name="Roux S."/>
            <person name="Paez-Espino D."/>
            <person name="Jungbluth S."/>
            <person name="Walsh D.A."/>
            <person name="Denef V.J."/>
            <person name="McMahon K.D."/>
            <person name="Konstantinidis K.T."/>
            <person name="Eloe-Fadrosh E.A."/>
            <person name="Kyrpides N.C."/>
            <person name="Woyke T."/>
        </authorList>
    </citation>
    <scope>NUCLEOTIDE SEQUENCE</scope>
    <source>
        <strain evidence="1">GVMAG-M-3300023174-57</strain>
    </source>
</reference>